<feature type="region of interest" description="Disordered" evidence="4">
    <location>
        <begin position="588"/>
        <end position="720"/>
    </location>
</feature>
<feature type="compositionally biased region" description="Acidic residues" evidence="4">
    <location>
        <begin position="632"/>
        <end position="680"/>
    </location>
</feature>
<feature type="compositionally biased region" description="Basic and acidic residues" evidence="4">
    <location>
        <begin position="588"/>
        <end position="631"/>
    </location>
</feature>
<dbReference type="InParanoid" id="A0A409W4T0"/>
<feature type="region of interest" description="Disordered" evidence="4">
    <location>
        <begin position="1702"/>
        <end position="1723"/>
    </location>
</feature>
<feature type="repeat" description="ANK" evidence="3">
    <location>
        <begin position="560"/>
        <end position="585"/>
    </location>
</feature>
<accession>A0A409W4T0</accession>
<feature type="region of interest" description="Disordered" evidence="4">
    <location>
        <begin position="1779"/>
        <end position="1804"/>
    </location>
</feature>
<name>A0A409W4T0_9AGAR</name>
<dbReference type="PANTHER" id="PTHR24198">
    <property type="entry name" value="ANKYRIN REPEAT AND PROTEIN KINASE DOMAIN-CONTAINING PROTEIN"/>
    <property type="match status" value="1"/>
</dbReference>
<feature type="compositionally biased region" description="Basic and acidic residues" evidence="4">
    <location>
        <begin position="1714"/>
        <end position="1723"/>
    </location>
</feature>
<dbReference type="SMART" id="SM00248">
    <property type="entry name" value="ANK"/>
    <property type="match status" value="12"/>
</dbReference>
<dbReference type="PROSITE" id="PS50297">
    <property type="entry name" value="ANK_REP_REGION"/>
    <property type="match status" value="4"/>
</dbReference>
<feature type="repeat" description="ANK" evidence="3">
    <location>
        <begin position="527"/>
        <end position="559"/>
    </location>
</feature>
<organism evidence="5 6">
    <name type="scientific">Panaeolus cyanescens</name>
    <dbReference type="NCBI Taxonomy" id="181874"/>
    <lineage>
        <taxon>Eukaryota</taxon>
        <taxon>Fungi</taxon>
        <taxon>Dikarya</taxon>
        <taxon>Basidiomycota</taxon>
        <taxon>Agaricomycotina</taxon>
        <taxon>Agaricomycetes</taxon>
        <taxon>Agaricomycetidae</taxon>
        <taxon>Agaricales</taxon>
        <taxon>Agaricineae</taxon>
        <taxon>Galeropsidaceae</taxon>
        <taxon>Panaeolus</taxon>
    </lineage>
</organism>
<keyword evidence="1" id="KW-0677">Repeat</keyword>
<feature type="compositionally biased region" description="Acidic residues" evidence="4">
    <location>
        <begin position="1180"/>
        <end position="1194"/>
    </location>
</feature>
<dbReference type="Gene3D" id="1.25.40.20">
    <property type="entry name" value="Ankyrin repeat-containing domain"/>
    <property type="match status" value="3"/>
</dbReference>
<dbReference type="InterPro" id="IPR036770">
    <property type="entry name" value="Ankyrin_rpt-contain_sf"/>
</dbReference>
<feature type="repeat" description="ANK" evidence="3">
    <location>
        <begin position="1532"/>
        <end position="1554"/>
    </location>
</feature>
<dbReference type="EMBL" id="NHTK01005813">
    <property type="protein sequence ID" value="PPQ73506.1"/>
    <property type="molecule type" value="Genomic_DNA"/>
</dbReference>
<dbReference type="STRING" id="181874.A0A409W4T0"/>
<dbReference type="Pfam" id="PF13606">
    <property type="entry name" value="Ank_3"/>
    <property type="match status" value="1"/>
</dbReference>
<protein>
    <recommendedName>
        <fullName evidence="7">Ankyrin</fullName>
    </recommendedName>
</protein>
<evidence type="ECO:0000256" key="1">
    <source>
        <dbReference type="ARBA" id="ARBA00022737"/>
    </source>
</evidence>
<keyword evidence="2 3" id="KW-0040">ANK repeat</keyword>
<comment type="caution">
    <text evidence="5">The sequence shown here is derived from an EMBL/GenBank/DDBJ whole genome shotgun (WGS) entry which is preliminary data.</text>
</comment>
<dbReference type="Pfam" id="PF12796">
    <property type="entry name" value="Ank_2"/>
    <property type="match status" value="2"/>
</dbReference>
<gene>
    <name evidence="5" type="ORF">CVT24_007652</name>
</gene>
<evidence type="ECO:0000256" key="3">
    <source>
        <dbReference type="PROSITE-ProRule" id="PRU00023"/>
    </source>
</evidence>
<dbReference type="PROSITE" id="PS50088">
    <property type="entry name" value="ANK_REPEAT"/>
    <property type="match status" value="4"/>
</dbReference>
<sequence length="1819" mass="203011">MQSSTVVETFLSTVGTLQPGQSLDPILQPALDYESDLRKLFASDRQNGALSDRYVGLVDVFKAPDAIKTIRARSPATDEELNAKYVMPLTEKDRKKDGTPCIVPSLEEFQENWSIFTEGSLSQLKDWNNVVAAGGSVLACLMPLDEKTKESKRSIRKHYHTDVYPSSDVDLFLWGLNAEQAEEKIKTIYKAVRDSVPWDVTCIRTKHTVSIHSQYPYRSVQIVLRLYQSPAEILAGFDVDVACCAYDSQRVWANPRAIAAIMRQCNTVDITRRSPSYEVRLSKYAKRGYEVYVPNLERANVDPTIYERSIVKMEGLARLLVLEKITDVDLRYAFLEARRSLRGRPSPLGRYNRYQKTFSGDLKANTDLVGLAMNDYDVVSLHIPYGPGWDARRIEKLVYQTDLGMNSTFNPKNKGRRLHRHPAFFGTVEECMEDGCDVCPEPIDDDEKKLQEEEDEKYIRGRIKFIEENPGRQSMTGSFNPIDDGEWSEQAYIKPTQKLFAAIAAHDRNTVRQLIAEGIDFKQRDHVGRTCLHLAIITKAIDIARDLIDAGARITARLVDGKTPLHLAAQHDLPTVVDKLFEKNAANVKEEAEKNPKVDEDMDKDGGPVKGENAKPVEKPSSEDDWSSHTDEDVEMVDADGDGDGDDDAEDGDAVEDDGDENWEDDNDDDGSDGSDDGEDNDHLSDLSINSGPEDTPSPGPPGDMPEDQEDEPDIIDPNVADWDFGFTALSYAVLYGSIPVIDALINGGADPKLATKLSTYGRHAPLHPLSLTLLRTNEDEACNIAEHLNQKGASTAMSNKSMWSIFHSAVAVGRPKILMKLLSSDPHAKSMLNFPAITYSQVLFPVVTAIEKRNYAALAILLANDVKLDLDNEDITRAIEAGGPDLDVRPNDDDYRQITNFPFETALANFDDVVQLLLPLGVPINLGVQCSHGEYAEGKERRTILDYVRYALHNYKRQIKELETPVPSDTAMKRTSSFKAFLASWKKDLLTTTKKQRVNASDERDTMLRNTKGAKDYYEEVERLLTARGAKTWSEVYPDEESTAKSTDANENWDRNQYKEKGALYFLLESNSAVPQHLVKSYDQLYEACFTGNDKKVQELCLPSSITGAKNRTRPLNISVRVCRSYDQNYQDAGYTPLFAAVAGGHWATAKLILSIASAQYSPKEVALKAFKISRKPDEDDDDDENSDYDSDGSDMTVNQKDVKFIDIATTPSSVRCTYKPQDLLQYNFDHKEGERVHERNLLTMAIAEGNIKNFKHVISLYDSLPQMSDLGGHDTLTALVQKGQPDMLDEFIRRTGLGIDIEGAGKSMGLAELPKTINDSNKLYLGIKIHGKKRADLAMKNDPTAQPKRGAVPPLVWRAAEAGATGILTYLSSGKPLEAYQYYSSKQTVERAIWIKNFPDFGKHLPGLLGWKITDFGASPLTSALLHGQHEVLDHLFSIDSKLMTAALQRRLQEVGTTPLLLAVSACCSHSTIDFLLSKSCSVTDTDLIRGWNLYHILCATKQLNTIQYLLAKLPRDVNEALLVQQSKSKWNTPLHIAVKSGAKDIVKTLLEYSKTSIPLRDIAGFTVLHAAVKAGYAEILSTIIEASAPEVLYLENSVGTTVLEMATLAEMVSRVQGFSSLVETSPNTLSGSWIDLPYDGDRYNPEVIKSIEREIPRLREVVQDILPAERKKRRTKVVWEVNTFIALLESRVQRAKSTLGLENEKEDDDSSDKREGEESDVCRRIHGVKAAIDKRDYVKTLEVVKAATEAHPLPRQLVHVFDVQRSVEAGLKVVKEADDQSATEEDDLAEKEQSLSDRLKEAMLPDAVVSVDDDPW</sequence>
<dbReference type="PANTHER" id="PTHR24198:SF165">
    <property type="entry name" value="ANKYRIN REPEAT-CONTAINING PROTEIN-RELATED"/>
    <property type="match status" value="1"/>
</dbReference>
<feature type="compositionally biased region" description="Acidic residues" evidence="4">
    <location>
        <begin position="1782"/>
        <end position="1792"/>
    </location>
</feature>
<keyword evidence="6" id="KW-1185">Reference proteome</keyword>
<dbReference type="SUPFAM" id="SSF48403">
    <property type="entry name" value="Ankyrin repeat"/>
    <property type="match status" value="2"/>
</dbReference>
<feature type="compositionally biased region" description="Basic and acidic residues" evidence="4">
    <location>
        <begin position="1793"/>
        <end position="1804"/>
    </location>
</feature>
<dbReference type="InterPro" id="IPR002110">
    <property type="entry name" value="Ankyrin_rpt"/>
</dbReference>
<evidence type="ECO:0000256" key="2">
    <source>
        <dbReference type="ARBA" id="ARBA00023043"/>
    </source>
</evidence>
<dbReference type="Pfam" id="PF26128">
    <property type="entry name" value="Gad2"/>
    <property type="match status" value="1"/>
</dbReference>
<proteinExistence type="predicted"/>
<feature type="region of interest" description="Disordered" evidence="4">
    <location>
        <begin position="1174"/>
        <end position="1197"/>
    </location>
</feature>
<evidence type="ECO:0000256" key="4">
    <source>
        <dbReference type="SAM" id="MobiDB-lite"/>
    </source>
</evidence>
<evidence type="ECO:0000313" key="6">
    <source>
        <dbReference type="Proteomes" id="UP000284842"/>
    </source>
</evidence>
<feature type="compositionally biased region" description="Acidic residues" evidence="4">
    <location>
        <begin position="705"/>
        <end position="715"/>
    </location>
</feature>
<evidence type="ECO:0008006" key="7">
    <source>
        <dbReference type="Google" id="ProtNLM"/>
    </source>
</evidence>
<feature type="repeat" description="ANK" evidence="3">
    <location>
        <begin position="725"/>
        <end position="757"/>
    </location>
</feature>
<reference evidence="5 6" key="1">
    <citation type="journal article" date="2018" name="Evol. Lett.">
        <title>Horizontal gene cluster transfer increased hallucinogenic mushroom diversity.</title>
        <authorList>
            <person name="Reynolds H.T."/>
            <person name="Vijayakumar V."/>
            <person name="Gluck-Thaler E."/>
            <person name="Korotkin H.B."/>
            <person name="Matheny P.B."/>
            <person name="Slot J.C."/>
        </authorList>
    </citation>
    <scope>NUCLEOTIDE SEQUENCE [LARGE SCALE GENOMIC DNA]</scope>
    <source>
        <strain evidence="5 6">2629</strain>
    </source>
</reference>
<dbReference type="Proteomes" id="UP000284842">
    <property type="component" value="Unassembled WGS sequence"/>
</dbReference>
<evidence type="ECO:0000313" key="5">
    <source>
        <dbReference type="EMBL" id="PPQ73506.1"/>
    </source>
</evidence>
<dbReference type="OrthoDB" id="539213at2759"/>